<sequence>MTDSLPYVKLDILSDPICPWCYIGKSQLDRALAEYPDAPFVIEWHPFQLNPDMPASGMDRRTYLETKFGGKDNAVRVYAQIAEHAETAGVNIDFEAMKRTPNTVDAHRLIHWAGLEAKQSPVVDGLFQAYFVDGKDIGDHAVLADIAAAAGMERDVVTKLLASENDIEDIQNRDSHSRKMGVSSVPTFIVANQHVIPGAQPPEVWAQVIVDIREQLGSAQQPSEEESPTTH</sequence>
<gene>
    <name evidence="2" type="ORF">TRIHO_25340</name>
</gene>
<dbReference type="Pfam" id="PF01323">
    <property type="entry name" value="DSBA"/>
    <property type="match status" value="1"/>
</dbReference>
<dbReference type="PANTHER" id="PTHR13887">
    <property type="entry name" value="GLUTATHIONE S-TRANSFERASE KAPPA"/>
    <property type="match status" value="1"/>
</dbReference>
<dbReference type="EMBL" id="LPUY01000074">
    <property type="protein sequence ID" value="KUP92564.1"/>
    <property type="molecule type" value="Genomic_DNA"/>
</dbReference>
<dbReference type="Proteomes" id="UP000068382">
    <property type="component" value="Unassembled WGS sequence"/>
</dbReference>
<dbReference type="Gene3D" id="3.40.30.10">
    <property type="entry name" value="Glutaredoxin"/>
    <property type="match status" value="1"/>
</dbReference>
<keyword evidence="3" id="KW-1185">Reference proteome</keyword>
<proteinExistence type="predicted"/>
<dbReference type="CDD" id="cd03024">
    <property type="entry name" value="DsbA_FrnE"/>
    <property type="match status" value="1"/>
</dbReference>
<dbReference type="OrthoDB" id="9799122at2"/>
<evidence type="ECO:0000259" key="1">
    <source>
        <dbReference type="Pfam" id="PF01323"/>
    </source>
</evidence>
<accession>A0A132BW89</accession>
<dbReference type="InterPro" id="IPR001853">
    <property type="entry name" value="DSBA-like_thioredoxin_dom"/>
</dbReference>
<dbReference type="InterPro" id="IPR036249">
    <property type="entry name" value="Thioredoxin-like_sf"/>
</dbReference>
<comment type="caution">
    <text evidence="2">The sequence shown here is derived from an EMBL/GenBank/DDBJ whole genome shotgun (WGS) entry which is preliminary data.</text>
</comment>
<reference evidence="2 3" key="1">
    <citation type="submission" date="2015-12" db="EMBL/GenBank/DDBJ databases">
        <title>Genome sequence of the marine Rhodobacteraceae strain O3.65, Candidatus Tritonibacter horizontis.</title>
        <authorList>
            <person name="Poehlein A."/>
            <person name="Giebel H.A."/>
            <person name="Voget S."/>
            <person name="Brinkhoff T."/>
        </authorList>
    </citation>
    <scope>NUCLEOTIDE SEQUENCE [LARGE SCALE GENOMIC DNA]</scope>
    <source>
        <strain evidence="2 3">O3.65</strain>
    </source>
</reference>
<evidence type="ECO:0000313" key="3">
    <source>
        <dbReference type="Proteomes" id="UP000068382"/>
    </source>
</evidence>
<dbReference type="RefSeq" id="WP_068244089.1">
    <property type="nucleotide sequence ID" value="NZ_LPUY01000074.1"/>
</dbReference>
<dbReference type="SUPFAM" id="SSF52833">
    <property type="entry name" value="Thioredoxin-like"/>
    <property type="match status" value="1"/>
</dbReference>
<dbReference type="PANTHER" id="PTHR13887:SF41">
    <property type="entry name" value="THIOREDOXIN SUPERFAMILY PROTEIN"/>
    <property type="match status" value="1"/>
</dbReference>
<evidence type="ECO:0000313" key="2">
    <source>
        <dbReference type="EMBL" id="KUP92564.1"/>
    </source>
</evidence>
<dbReference type="AlphaFoldDB" id="A0A132BW89"/>
<feature type="domain" description="DSBA-like thioredoxin" evidence="1">
    <location>
        <begin position="10"/>
        <end position="208"/>
    </location>
</feature>
<dbReference type="PATRIC" id="fig|1768241.3.peg.2655"/>
<protein>
    <submittedName>
        <fullName evidence="2">DSBA-like thioredoxin domain protein</fullName>
    </submittedName>
</protein>
<name>A0A132BW89_9RHOB</name>
<organism evidence="2 3">
    <name type="scientific">Tritonibacter horizontis</name>
    <dbReference type="NCBI Taxonomy" id="1768241"/>
    <lineage>
        <taxon>Bacteria</taxon>
        <taxon>Pseudomonadati</taxon>
        <taxon>Pseudomonadota</taxon>
        <taxon>Alphaproteobacteria</taxon>
        <taxon>Rhodobacterales</taxon>
        <taxon>Paracoccaceae</taxon>
        <taxon>Tritonibacter</taxon>
    </lineage>
</organism>
<dbReference type="GO" id="GO:0016491">
    <property type="term" value="F:oxidoreductase activity"/>
    <property type="evidence" value="ECO:0007669"/>
    <property type="project" value="InterPro"/>
</dbReference>